<keyword evidence="2" id="KW-0813">Transport</keyword>
<feature type="domain" description="CusB-like beta-barrel" evidence="7">
    <location>
        <begin position="237"/>
        <end position="314"/>
    </location>
</feature>
<dbReference type="Gene3D" id="2.40.30.170">
    <property type="match status" value="1"/>
</dbReference>
<protein>
    <submittedName>
        <fullName evidence="9">Efflux RND transporter periplasmic adaptor subunit</fullName>
    </submittedName>
</protein>
<evidence type="ECO:0000256" key="3">
    <source>
        <dbReference type="SAM" id="MobiDB-lite"/>
    </source>
</evidence>
<accession>A0A5C9A6E6</accession>
<dbReference type="GO" id="GO:0015679">
    <property type="term" value="P:plasma membrane copper ion transport"/>
    <property type="evidence" value="ECO:0007669"/>
    <property type="project" value="TreeGrafter"/>
</dbReference>
<dbReference type="Gene3D" id="2.40.420.20">
    <property type="match status" value="1"/>
</dbReference>
<dbReference type="InterPro" id="IPR058791">
    <property type="entry name" value="3HB_CusB"/>
</dbReference>
<feature type="domain" description="CusB-like three alpha-helical bundle" evidence="5">
    <location>
        <begin position="152"/>
        <end position="198"/>
    </location>
</feature>
<comment type="caution">
    <text evidence="9">The sequence shown here is derived from an EMBL/GenBank/DDBJ whole genome shotgun (WGS) entry which is preliminary data.</text>
</comment>
<evidence type="ECO:0000256" key="1">
    <source>
        <dbReference type="ARBA" id="ARBA00009477"/>
    </source>
</evidence>
<dbReference type="Proteomes" id="UP000321933">
    <property type="component" value="Unassembled WGS sequence"/>
</dbReference>
<dbReference type="FunFam" id="2.40.30.170:FF:000010">
    <property type="entry name" value="Efflux RND transporter periplasmic adaptor subunit"/>
    <property type="match status" value="1"/>
</dbReference>
<dbReference type="Pfam" id="PF19335">
    <property type="entry name" value="HMBD"/>
    <property type="match status" value="1"/>
</dbReference>
<dbReference type="Pfam" id="PF25954">
    <property type="entry name" value="Beta-barrel_RND_2"/>
    <property type="match status" value="1"/>
</dbReference>
<evidence type="ECO:0000313" key="9">
    <source>
        <dbReference type="EMBL" id="TXS95127.1"/>
    </source>
</evidence>
<dbReference type="GO" id="GO:0016020">
    <property type="term" value="C:membrane"/>
    <property type="evidence" value="ECO:0007669"/>
    <property type="project" value="InterPro"/>
</dbReference>
<comment type="similarity">
    <text evidence="1">Belongs to the membrane fusion protein (MFP) (TC 8.A.1) family.</text>
</comment>
<keyword evidence="10" id="KW-1185">Reference proteome</keyword>
<sequence length="451" mass="49383">MLSALAGAGAAALLLPASDGETASTASGEPKPLYWVAPMDPNYRRDQPGKSPMGMDLIPVFPEDSAGDGADAGPGTVKIAPEVVNNLGVRIATARRQPWQTDIQTVGYVNYDEDRLIHIHPRVSGWIERLYVKAAGDPVEQGQPLYELYSPELVNAQEELLIALKRNNSALVEAASARLRALHLSEEFIQQLRRRGKAVQTVTFYAVQGGVVDELAIREGFYVQPGTTMLSIGQLDEVWVEAEVFERQVAGLRAGLPVTMRLDYLPGREWQGKVDYVYPALDPELRTVRARLRFANEDGLLRPNMFTQVSIHGEAGGDTLVVPREALIRTGRQDRVVLALGEGRFKSVAVRPGRFDERSVEILEGLEEGDSIVVSAQFLLDSESSKSSDFQRMQAPEPMDHSGMNHSTMDHSAMGDPQQEDAPMDHSGVDHSTMNHGDMQHDAGAGVSDHD</sequence>
<dbReference type="GO" id="GO:0060003">
    <property type="term" value="P:copper ion export"/>
    <property type="evidence" value="ECO:0007669"/>
    <property type="project" value="TreeGrafter"/>
</dbReference>
<dbReference type="InterPro" id="IPR006143">
    <property type="entry name" value="RND_pump_MFP"/>
</dbReference>
<evidence type="ECO:0000259" key="8">
    <source>
        <dbReference type="Pfam" id="PF25975"/>
    </source>
</evidence>
<dbReference type="InterPro" id="IPR045800">
    <property type="entry name" value="HMBD"/>
</dbReference>
<evidence type="ECO:0000259" key="4">
    <source>
        <dbReference type="Pfam" id="PF19335"/>
    </source>
</evidence>
<dbReference type="NCBIfam" id="TIGR01730">
    <property type="entry name" value="RND_mfp"/>
    <property type="match status" value="1"/>
</dbReference>
<feature type="domain" description="Heavy metal binding" evidence="4">
    <location>
        <begin position="34"/>
        <end position="60"/>
    </location>
</feature>
<evidence type="ECO:0000256" key="2">
    <source>
        <dbReference type="ARBA" id="ARBA00022448"/>
    </source>
</evidence>
<evidence type="ECO:0000259" key="5">
    <source>
        <dbReference type="Pfam" id="PF25869"/>
    </source>
</evidence>
<dbReference type="InterPro" id="IPR058790">
    <property type="entry name" value="BSH_CusB"/>
</dbReference>
<evidence type="ECO:0000259" key="7">
    <source>
        <dbReference type="Pfam" id="PF25954"/>
    </source>
</evidence>
<evidence type="ECO:0000259" key="6">
    <source>
        <dbReference type="Pfam" id="PF25919"/>
    </source>
</evidence>
<dbReference type="InterPro" id="IPR058792">
    <property type="entry name" value="Beta-barrel_RND_2"/>
</dbReference>
<dbReference type="GO" id="GO:0030288">
    <property type="term" value="C:outer membrane-bounded periplasmic space"/>
    <property type="evidence" value="ECO:0007669"/>
    <property type="project" value="TreeGrafter"/>
</dbReference>
<proteinExistence type="inferred from homology"/>
<feature type="domain" description="CusB-like barrel-sandwich hybrid" evidence="6">
    <location>
        <begin position="118"/>
        <end position="232"/>
    </location>
</feature>
<dbReference type="Pfam" id="PF25919">
    <property type="entry name" value="BSH_CusB"/>
    <property type="match status" value="1"/>
</dbReference>
<dbReference type="OrthoDB" id="9806939at2"/>
<dbReference type="AlphaFoldDB" id="A0A5C9A6E6"/>
<dbReference type="Pfam" id="PF25975">
    <property type="entry name" value="CzcB_C"/>
    <property type="match status" value="1"/>
</dbReference>
<dbReference type="PANTHER" id="PTHR30097">
    <property type="entry name" value="CATION EFFLUX SYSTEM PROTEIN CUSB"/>
    <property type="match status" value="1"/>
</dbReference>
<dbReference type="Gene3D" id="6.10.140.730">
    <property type="match status" value="1"/>
</dbReference>
<feature type="region of interest" description="Disordered" evidence="3">
    <location>
        <begin position="384"/>
        <end position="451"/>
    </location>
</feature>
<evidence type="ECO:0000313" key="10">
    <source>
        <dbReference type="Proteomes" id="UP000321933"/>
    </source>
</evidence>
<dbReference type="EMBL" id="VRYZ01000001">
    <property type="protein sequence ID" value="TXS95127.1"/>
    <property type="molecule type" value="Genomic_DNA"/>
</dbReference>
<organism evidence="9 10">
    <name type="scientific">Parahaliea aestuarii</name>
    <dbReference type="NCBI Taxonomy" id="1852021"/>
    <lineage>
        <taxon>Bacteria</taxon>
        <taxon>Pseudomonadati</taxon>
        <taxon>Pseudomonadota</taxon>
        <taxon>Gammaproteobacteria</taxon>
        <taxon>Cellvibrionales</taxon>
        <taxon>Halieaceae</taxon>
        <taxon>Parahaliea</taxon>
    </lineage>
</organism>
<dbReference type="Pfam" id="PF25869">
    <property type="entry name" value="3HB_CusB"/>
    <property type="match status" value="1"/>
</dbReference>
<dbReference type="GO" id="GO:0046914">
    <property type="term" value="F:transition metal ion binding"/>
    <property type="evidence" value="ECO:0007669"/>
    <property type="project" value="TreeGrafter"/>
</dbReference>
<feature type="domain" description="CzcB-like C-terminal circularly permuted SH3-like" evidence="8">
    <location>
        <begin position="321"/>
        <end position="380"/>
    </location>
</feature>
<dbReference type="InterPro" id="IPR051909">
    <property type="entry name" value="MFP_Cation_Efflux"/>
</dbReference>
<dbReference type="InterPro" id="IPR058649">
    <property type="entry name" value="CzcB_C"/>
</dbReference>
<reference evidence="9 10" key="1">
    <citation type="submission" date="2019-08" db="EMBL/GenBank/DDBJ databases">
        <title>Parahaliea maris sp. nov., isolated from the surface seawater.</title>
        <authorList>
            <person name="Liu Y."/>
        </authorList>
    </citation>
    <scope>NUCLEOTIDE SEQUENCE [LARGE SCALE GENOMIC DNA]</scope>
    <source>
        <strain evidence="9 10">S2-26</strain>
    </source>
</reference>
<dbReference type="GO" id="GO:0022857">
    <property type="term" value="F:transmembrane transporter activity"/>
    <property type="evidence" value="ECO:0007669"/>
    <property type="project" value="InterPro"/>
</dbReference>
<gene>
    <name evidence="9" type="ORF">FVW59_00550</name>
</gene>
<name>A0A5C9A6E6_9GAMM</name>
<dbReference type="PANTHER" id="PTHR30097:SF15">
    <property type="entry name" value="CATION EFFLUX SYSTEM PROTEIN CUSB"/>
    <property type="match status" value="1"/>
</dbReference>
<dbReference type="SUPFAM" id="SSF111369">
    <property type="entry name" value="HlyD-like secretion proteins"/>
    <property type="match status" value="1"/>
</dbReference>
<dbReference type="Gene3D" id="2.40.50.100">
    <property type="match status" value="1"/>
</dbReference>